<name>A0A3N7FDJ4_POPTR</name>
<organism evidence="1 2">
    <name type="scientific">Populus trichocarpa</name>
    <name type="common">Western balsam poplar</name>
    <name type="synonym">Populus balsamifera subsp. trichocarpa</name>
    <dbReference type="NCBI Taxonomy" id="3694"/>
    <lineage>
        <taxon>Eukaryota</taxon>
        <taxon>Viridiplantae</taxon>
        <taxon>Streptophyta</taxon>
        <taxon>Embryophyta</taxon>
        <taxon>Tracheophyta</taxon>
        <taxon>Spermatophyta</taxon>
        <taxon>Magnoliopsida</taxon>
        <taxon>eudicotyledons</taxon>
        <taxon>Gunneridae</taxon>
        <taxon>Pentapetalae</taxon>
        <taxon>rosids</taxon>
        <taxon>fabids</taxon>
        <taxon>Malpighiales</taxon>
        <taxon>Salicaceae</taxon>
        <taxon>Saliceae</taxon>
        <taxon>Populus</taxon>
    </lineage>
</organism>
<dbReference type="OrthoDB" id="28868at2759"/>
<accession>A0A3N7FDJ4</accession>
<evidence type="ECO:0000313" key="1">
    <source>
        <dbReference type="EMBL" id="RQO94426.1"/>
    </source>
</evidence>
<protein>
    <submittedName>
        <fullName evidence="1">Uncharacterized protein</fullName>
    </submittedName>
</protein>
<dbReference type="InParanoid" id="A0A3N7FDJ4"/>
<reference evidence="1" key="2">
    <citation type="submission" date="2017-07" db="EMBL/GenBank/DDBJ databases">
        <title>WGS assembly of Populus trichocarpa.</title>
        <authorList>
            <person name="Tuskan G."/>
            <person name="Difazio S."/>
            <person name="Jansson S."/>
            <person name="Bohlmann J."/>
            <person name="Grigoriev I."/>
            <person name="Hellsten U."/>
            <person name="Putnam N."/>
            <person name="Ralph S."/>
            <person name="Rombauts S."/>
            <person name="Salamov A."/>
            <person name="Schein J."/>
            <person name="Sterck L."/>
            <person name="Aerts A."/>
            <person name="Bhalerao R."/>
            <person name="Bhalerao R."/>
            <person name="Blaudez D."/>
            <person name="Boerjan W."/>
            <person name="Brun A."/>
            <person name="Brunner A."/>
            <person name="Busov V."/>
            <person name="Campbell M."/>
            <person name="Carlson J."/>
            <person name="Chalot M."/>
            <person name="Chapman J."/>
            <person name="Chen G."/>
            <person name="Cooper D."/>
            <person name="Coutinho P."/>
            <person name="Couturier J."/>
            <person name="Covert S."/>
            <person name="Cronk Q."/>
            <person name="Cunningham R."/>
            <person name="Davis J."/>
            <person name="Degroeve S."/>
            <person name="Dejardin A."/>
            <person name="Depamphilis C."/>
            <person name="Detter J."/>
            <person name="Dirks B."/>
            <person name="Dubchak I."/>
            <person name="Duplessis S."/>
            <person name="Ehlting J."/>
            <person name="Ellis B."/>
            <person name="Gendler K."/>
            <person name="Goodstein D."/>
            <person name="Gribskov M."/>
            <person name="Grimwood J."/>
            <person name="Groover A."/>
            <person name="Gunter L."/>
            <person name="Hamberger B."/>
            <person name="Heinze B."/>
            <person name="Helariutta Y."/>
            <person name="Henrissat B."/>
            <person name="Holligan D."/>
            <person name="Holt R."/>
            <person name="Huang W."/>
            <person name="Islam-Faridi N."/>
            <person name="Jones S."/>
            <person name="Jones-Rhoades M."/>
            <person name="Jorgensen R."/>
            <person name="Joshi C."/>
            <person name="Kangasjarvi J."/>
            <person name="Karlsson J."/>
            <person name="Kelleher C."/>
            <person name="Kirkpatrick R."/>
            <person name="Kirst M."/>
            <person name="Kohler A."/>
            <person name="Kalluri U."/>
            <person name="Larimer F."/>
            <person name="Leebens-Mack J."/>
            <person name="Leple J."/>
            <person name="Locascio P."/>
            <person name="Lou Y."/>
            <person name="Lucas S."/>
            <person name="Martin F."/>
            <person name="Montanini B."/>
            <person name="Napoli C."/>
            <person name="Nelson D."/>
            <person name="Nelson C."/>
            <person name="Nieminen K."/>
            <person name="Nilsson O."/>
            <person name="Pereda V."/>
            <person name="Peter G."/>
            <person name="Philippe R."/>
            <person name="Pilate G."/>
            <person name="Poliakov A."/>
            <person name="Razumovskaya J."/>
            <person name="Richardson P."/>
            <person name="Rinaldi C."/>
            <person name="Ritland K."/>
            <person name="Rouze P."/>
            <person name="Ryaboy D."/>
            <person name="Schmutz J."/>
            <person name="Schrader J."/>
            <person name="Segerman B."/>
            <person name="Shin H."/>
            <person name="Siddiqui A."/>
            <person name="Sterky F."/>
            <person name="Terry A."/>
            <person name="Tsai C."/>
            <person name="Uberbacher E."/>
            <person name="Unneberg P."/>
            <person name="Vahala J."/>
            <person name="Wall K."/>
            <person name="Wessler S."/>
            <person name="Yang G."/>
            <person name="Yin T."/>
            <person name="Douglas C."/>
            <person name="Marra M."/>
            <person name="Sandberg G."/>
            <person name="Van De Peer Y."/>
            <person name="Rokhsar D."/>
        </authorList>
    </citation>
    <scope>NUCLEOTIDE SEQUENCE</scope>
    <source>
        <strain evidence="1">Nisqually-1</strain>
    </source>
</reference>
<proteinExistence type="predicted"/>
<dbReference type="AlphaFoldDB" id="A0A3N7FDJ4"/>
<evidence type="ECO:0000313" key="2">
    <source>
        <dbReference type="Proteomes" id="UP000006729"/>
    </source>
</evidence>
<reference evidence="1 2" key="1">
    <citation type="journal article" date="2006" name="Science">
        <title>The genome of black cottonwood, Populus trichocarpa (Torr. &amp; Gray).</title>
        <authorList>
            <person name="Tuskan G.A."/>
            <person name="Difazio S."/>
            <person name="Jansson S."/>
            <person name="Bohlmann J."/>
            <person name="Grigoriev I."/>
            <person name="Hellsten U."/>
            <person name="Putnam N."/>
            <person name="Ralph S."/>
            <person name="Rombauts S."/>
            <person name="Salamov A."/>
            <person name="Schein J."/>
            <person name="Sterck L."/>
            <person name="Aerts A."/>
            <person name="Bhalerao R.R."/>
            <person name="Bhalerao R.P."/>
            <person name="Blaudez D."/>
            <person name="Boerjan W."/>
            <person name="Brun A."/>
            <person name="Brunner A."/>
            <person name="Busov V."/>
            <person name="Campbell M."/>
            <person name="Carlson J."/>
            <person name="Chalot M."/>
            <person name="Chapman J."/>
            <person name="Chen G.L."/>
            <person name="Cooper D."/>
            <person name="Coutinho P.M."/>
            <person name="Couturier J."/>
            <person name="Covert S."/>
            <person name="Cronk Q."/>
            <person name="Cunningham R."/>
            <person name="Davis J."/>
            <person name="Degroeve S."/>
            <person name="Dejardin A."/>
            <person name="Depamphilis C."/>
            <person name="Detter J."/>
            <person name="Dirks B."/>
            <person name="Dubchak I."/>
            <person name="Duplessis S."/>
            <person name="Ehlting J."/>
            <person name="Ellis B."/>
            <person name="Gendler K."/>
            <person name="Goodstein D."/>
            <person name="Gribskov M."/>
            <person name="Grimwood J."/>
            <person name="Groover A."/>
            <person name="Gunter L."/>
            <person name="Hamberger B."/>
            <person name="Heinze B."/>
            <person name="Helariutta Y."/>
            <person name="Henrissat B."/>
            <person name="Holligan D."/>
            <person name="Holt R."/>
            <person name="Huang W."/>
            <person name="Islam-Faridi N."/>
            <person name="Jones S."/>
            <person name="Jones-Rhoades M."/>
            <person name="Jorgensen R."/>
            <person name="Joshi C."/>
            <person name="Kangasjarvi J."/>
            <person name="Karlsson J."/>
            <person name="Kelleher C."/>
            <person name="Kirkpatrick R."/>
            <person name="Kirst M."/>
            <person name="Kohler A."/>
            <person name="Kalluri U."/>
            <person name="Larimer F."/>
            <person name="Leebens-Mack J."/>
            <person name="Leple J.C."/>
            <person name="Locascio P."/>
            <person name="Lou Y."/>
            <person name="Lucas S."/>
            <person name="Martin F."/>
            <person name="Montanini B."/>
            <person name="Napoli C."/>
            <person name="Nelson D.R."/>
            <person name="Nelson C."/>
            <person name="Nieminen K."/>
            <person name="Nilsson O."/>
            <person name="Pereda V."/>
            <person name="Peter G."/>
            <person name="Philippe R."/>
            <person name="Pilate G."/>
            <person name="Poliakov A."/>
            <person name="Razumovskaya J."/>
            <person name="Richardson P."/>
            <person name="Rinaldi C."/>
            <person name="Ritland K."/>
            <person name="Rouze P."/>
            <person name="Ryaboy D."/>
            <person name="Schmutz J."/>
            <person name="Schrader J."/>
            <person name="Segerman B."/>
            <person name="Shin H."/>
            <person name="Siddiqui A."/>
            <person name="Sterky F."/>
            <person name="Terry A."/>
            <person name="Tsai C.J."/>
            <person name="Uberbacher E."/>
            <person name="Unneberg P."/>
            <person name="Vahala J."/>
            <person name="Wall K."/>
            <person name="Wessler S."/>
            <person name="Yang G."/>
            <person name="Yin T."/>
            <person name="Douglas C."/>
            <person name="Marra M."/>
            <person name="Sandberg G."/>
            <person name="Van de Peer Y."/>
            <person name="Rokhsar D."/>
        </authorList>
    </citation>
    <scope>NUCLEOTIDE SEQUENCE [LARGE SCALE GENOMIC DNA]</scope>
    <source>
        <strain evidence="2">cv. Nisqually</strain>
        <strain evidence="1">Nisqually-1</strain>
    </source>
</reference>
<gene>
    <name evidence="1" type="ORF">POPTR_008G093050</name>
</gene>
<keyword evidence="2" id="KW-1185">Reference proteome</keyword>
<dbReference type="Proteomes" id="UP000006729">
    <property type="component" value="Chromosome 8"/>
</dbReference>
<dbReference type="EMBL" id="CM009297">
    <property type="protein sequence ID" value="RQO94426.1"/>
    <property type="molecule type" value="Genomic_DNA"/>
</dbReference>
<sequence>MSSLLGRLKLRTSLGSMKRRGDRVQRVKLEIKLQVSYNYVQMSRMQLRTRIMQWQLDYDIKFQNWEAESFPASARALAYENAQYAFCLGQKVRHKIFEKESVEMRLCNGSTSLELNVIILDSVNEFYSRSRIESLT</sequence>
<dbReference type="EMBL" id="CM009297">
    <property type="protein sequence ID" value="RQO94430.1"/>
    <property type="molecule type" value="Genomic_DNA"/>
</dbReference>